<evidence type="ECO:0000256" key="1">
    <source>
        <dbReference type="ARBA" id="ARBA00009764"/>
    </source>
</evidence>
<keyword evidence="8" id="KW-0282">Flagellum</keyword>
<dbReference type="PANTHER" id="PTHR30288:SF0">
    <property type="entry name" value="FLAGELLAR HOOK-ASSOCIATED PROTEIN 2"/>
    <property type="match status" value="1"/>
</dbReference>
<dbReference type="GO" id="GO:0007155">
    <property type="term" value="P:cell adhesion"/>
    <property type="evidence" value="ECO:0007669"/>
    <property type="project" value="InterPro"/>
</dbReference>
<keyword evidence="5" id="KW-0964">Secreted</keyword>
<keyword evidence="8" id="KW-0966">Cell projection</keyword>
<sequence>MSSLDPITMATQLATYDVQPFQLRYQSQSDSYQAKINALSKVESAMRAFRTAVTEMNSYGNNIIKNSATTSEDGFFTADTDGKALGGSYQIFVEQVATAHQMSTGMPADLTASTEIPTTGELKLTIGADENGNGGEEMVIDLSKVDENGDGKATIAELATTINNDSTNPGVNATLVRSNGQTHFMLSSTETGTDNAITVTATATGANANWFNNAFAEGQTSDISKPQDAVIWVGAKDTGLRLENASNTFEGVIDGVDITVSKAQAADEAPISLTIGPDSEATKEQLTKFIDAYNSLISTFDEYTKVGGGEDGTERGVLAGDATLRTIESQMSNILRSQFDGMMLTEVGLSIDKNGKLALDEDKFNEAQKTNGAALENLFNGDGNLLDSLDDMMEPYLKTGSGLLGTRKDSLQSNIDRIDDKLAQLDRKYDMSYDRYLKQFTAMNQIMTQMNQTMSMFG</sequence>
<protein>
    <recommendedName>
        <fullName evidence="5">Flagellar hook-associated protein 2</fullName>
        <shortName evidence="5">HAP2</shortName>
    </recommendedName>
    <alternativeName>
        <fullName evidence="5">Flagellar cap protein</fullName>
    </alternativeName>
</protein>
<accession>A0A7X8TRZ0</accession>
<organism evidence="8 9">
    <name type="scientific">Vibrio agarilyticus</name>
    <dbReference type="NCBI Taxonomy" id="2726741"/>
    <lineage>
        <taxon>Bacteria</taxon>
        <taxon>Pseudomonadati</taxon>
        <taxon>Pseudomonadota</taxon>
        <taxon>Gammaproteobacteria</taxon>
        <taxon>Vibrionales</taxon>
        <taxon>Vibrionaceae</taxon>
        <taxon>Vibrio</taxon>
    </lineage>
</organism>
<evidence type="ECO:0000256" key="4">
    <source>
        <dbReference type="ARBA" id="ARBA00023143"/>
    </source>
</evidence>
<keyword evidence="3" id="KW-0175">Coiled coil</keyword>
<dbReference type="InterPro" id="IPR010809">
    <property type="entry name" value="FliD_C"/>
</dbReference>
<evidence type="ECO:0000256" key="5">
    <source>
        <dbReference type="RuleBase" id="RU362066"/>
    </source>
</evidence>
<gene>
    <name evidence="8" type="primary">fliD</name>
    <name evidence="8" type="ORF">HGP28_12515</name>
</gene>
<comment type="subcellular location">
    <subcellularLocation>
        <location evidence="5">Secreted</location>
    </subcellularLocation>
    <subcellularLocation>
        <location evidence="5">Bacterial flagellum</location>
    </subcellularLocation>
</comment>
<dbReference type="GO" id="GO:0005576">
    <property type="term" value="C:extracellular region"/>
    <property type="evidence" value="ECO:0007669"/>
    <property type="project" value="UniProtKB-SubCell"/>
</dbReference>
<name>A0A7X8TRZ0_9VIBR</name>
<dbReference type="Pfam" id="PF07195">
    <property type="entry name" value="FliD_C"/>
    <property type="match status" value="1"/>
</dbReference>
<evidence type="ECO:0000313" key="9">
    <source>
        <dbReference type="Proteomes" id="UP000535589"/>
    </source>
</evidence>
<keyword evidence="4 5" id="KW-0975">Bacterial flagellum</keyword>
<evidence type="ECO:0000256" key="2">
    <source>
        <dbReference type="ARBA" id="ARBA00011255"/>
    </source>
</evidence>
<dbReference type="EMBL" id="JABAIK010000011">
    <property type="protein sequence ID" value="NLS13716.1"/>
    <property type="molecule type" value="Genomic_DNA"/>
</dbReference>
<feature type="domain" description="Flagellar hook-associated protein 2 C-terminal" evidence="7">
    <location>
        <begin position="239"/>
        <end position="452"/>
    </location>
</feature>
<proteinExistence type="inferred from homology"/>
<dbReference type="RefSeq" id="WP_168836806.1">
    <property type="nucleotide sequence ID" value="NZ_JABAIK010000011.1"/>
</dbReference>
<evidence type="ECO:0000313" key="8">
    <source>
        <dbReference type="EMBL" id="NLS13716.1"/>
    </source>
</evidence>
<dbReference type="GO" id="GO:0009421">
    <property type="term" value="C:bacterial-type flagellum filament cap"/>
    <property type="evidence" value="ECO:0007669"/>
    <property type="project" value="InterPro"/>
</dbReference>
<dbReference type="Pfam" id="PF02465">
    <property type="entry name" value="FliD_N"/>
    <property type="match status" value="1"/>
</dbReference>
<dbReference type="InterPro" id="IPR003481">
    <property type="entry name" value="FliD_N"/>
</dbReference>
<dbReference type="GO" id="GO:0071973">
    <property type="term" value="P:bacterial-type flagellum-dependent cell motility"/>
    <property type="evidence" value="ECO:0007669"/>
    <property type="project" value="TreeGrafter"/>
</dbReference>
<keyword evidence="9" id="KW-1185">Reference proteome</keyword>
<dbReference type="InterPro" id="IPR040026">
    <property type="entry name" value="FliD"/>
</dbReference>
<dbReference type="AlphaFoldDB" id="A0A7X8TRZ0"/>
<dbReference type="Proteomes" id="UP000535589">
    <property type="component" value="Unassembled WGS sequence"/>
</dbReference>
<reference evidence="8 9" key="1">
    <citation type="submission" date="2020-04" db="EMBL/GenBank/DDBJ databases">
        <title>Vibrio sp. SM6, a novel species isolated from seawater.</title>
        <authorList>
            <person name="Wang X."/>
        </authorList>
    </citation>
    <scope>NUCLEOTIDE SEQUENCE [LARGE SCALE GENOMIC DNA]</scope>
    <source>
        <strain evidence="8 9">SM6</strain>
    </source>
</reference>
<evidence type="ECO:0000259" key="7">
    <source>
        <dbReference type="Pfam" id="PF07195"/>
    </source>
</evidence>
<feature type="domain" description="Flagellar hook-associated protein 2 N-terminal" evidence="6">
    <location>
        <begin position="2"/>
        <end position="100"/>
    </location>
</feature>
<comment type="subunit">
    <text evidence="2 5">Homopentamer.</text>
</comment>
<evidence type="ECO:0000259" key="6">
    <source>
        <dbReference type="Pfam" id="PF02465"/>
    </source>
</evidence>
<keyword evidence="8" id="KW-0969">Cilium</keyword>
<comment type="caution">
    <text evidence="8">The sequence shown here is derived from an EMBL/GenBank/DDBJ whole genome shotgun (WGS) entry which is preliminary data.</text>
</comment>
<comment type="similarity">
    <text evidence="1 5">Belongs to the FliD family.</text>
</comment>
<evidence type="ECO:0000256" key="3">
    <source>
        <dbReference type="ARBA" id="ARBA00023054"/>
    </source>
</evidence>
<dbReference type="PANTHER" id="PTHR30288">
    <property type="entry name" value="FLAGELLAR CAP/ASSEMBLY PROTEIN FLID"/>
    <property type="match status" value="1"/>
</dbReference>
<comment type="function">
    <text evidence="5">Required for morphogenesis and for the elongation of the flagellar filament by facilitating polymerization of the flagellin monomers at the tip of growing filament. Forms a capping structure, which prevents flagellin subunits (transported through the central channel of the flagellum) from leaking out without polymerization at the distal end.</text>
</comment>
<dbReference type="GO" id="GO:0009424">
    <property type="term" value="C:bacterial-type flagellum hook"/>
    <property type="evidence" value="ECO:0007669"/>
    <property type="project" value="UniProtKB-UniRule"/>
</dbReference>